<keyword evidence="2" id="KW-1185">Reference proteome</keyword>
<protein>
    <submittedName>
        <fullName evidence="1">Uncharacterized protein</fullName>
    </submittedName>
</protein>
<proteinExistence type="predicted"/>
<sequence length="117" mass="14062">MKRVIIRKEILKEYSSINVDEIDLWNYDSKVADEIDSISQEEILAKYYKDGDFEKLYSYYNKIKDTGKNNDYFACAYELSDDYIVQIDDEGHINLYRKDTRIVKDKIEWTYVVEKNT</sequence>
<dbReference type="Proteomes" id="UP001230220">
    <property type="component" value="Unassembled WGS sequence"/>
</dbReference>
<evidence type="ECO:0000313" key="1">
    <source>
        <dbReference type="EMBL" id="MDQ0360617.1"/>
    </source>
</evidence>
<evidence type="ECO:0000313" key="2">
    <source>
        <dbReference type="Proteomes" id="UP001230220"/>
    </source>
</evidence>
<gene>
    <name evidence="1" type="ORF">J2S15_001362</name>
</gene>
<comment type="caution">
    <text evidence="1">The sequence shown here is derived from an EMBL/GenBank/DDBJ whole genome shotgun (WGS) entry which is preliminary data.</text>
</comment>
<organism evidence="1 2">
    <name type="scientific">Breznakia pachnodae</name>
    <dbReference type="NCBI Taxonomy" id="265178"/>
    <lineage>
        <taxon>Bacteria</taxon>
        <taxon>Bacillati</taxon>
        <taxon>Bacillota</taxon>
        <taxon>Erysipelotrichia</taxon>
        <taxon>Erysipelotrichales</taxon>
        <taxon>Erysipelotrichaceae</taxon>
        <taxon>Breznakia</taxon>
    </lineage>
</organism>
<reference evidence="1 2" key="1">
    <citation type="submission" date="2023-07" db="EMBL/GenBank/DDBJ databases">
        <title>Genomic Encyclopedia of Type Strains, Phase IV (KMG-IV): sequencing the most valuable type-strain genomes for metagenomic binning, comparative biology and taxonomic classification.</title>
        <authorList>
            <person name="Goeker M."/>
        </authorList>
    </citation>
    <scope>NUCLEOTIDE SEQUENCE [LARGE SCALE GENOMIC DNA]</scope>
    <source>
        <strain evidence="1 2">DSM 16784</strain>
    </source>
</reference>
<dbReference type="EMBL" id="JAUSUR010000002">
    <property type="protein sequence ID" value="MDQ0360617.1"/>
    <property type="molecule type" value="Genomic_DNA"/>
</dbReference>
<dbReference type="RefSeq" id="WP_307406665.1">
    <property type="nucleotide sequence ID" value="NZ_JAUSUR010000002.1"/>
</dbReference>
<name>A0ABU0E154_9FIRM</name>
<accession>A0ABU0E154</accession>